<proteinExistence type="predicted"/>
<protein>
    <submittedName>
        <fullName evidence="1">Uncharacterized protein</fullName>
    </submittedName>
</protein>
<accession>A0A2P6S3X5</accession>
<evidence type="ECO:0000313" key="1">
    <source>
        <dbReference type="EMBL" id="PRQ53378.1"/>
    </source>
</evidence>
<sequence length="67" mass="7296">MSPSPFFLLGFPHDQPQPSIFIYSSLPYPRHTPTVAAATPKTEAALLGCSLSPPSSPLFFLFTLVLF</sequence>
<reference evidence="1 2" key="1">
    <citation type="journal article" date="2018" name="Nat. Genet.">
        <title>The Rosa genome provides new insights in the design of modern roses.</title>
        <authorList>
            <person name="Bendahmane M."/>
        </authorList>
    </citation>
    <scope>NUCLEOTIDE SEQUENCE [LARGE SCALE GENOMIC DNA]</scope>
    <source>
        <strain evidence="2">cv. Old Blush</strain>
    </source>
</reference>
<comment type="caution">
    <text evidence="1">The sequence shown here is derived from an EMBL/GenBank/DDBJ whole genome shotgun (WGS) entry which is preliminary data.</text>
</comment>
<dbReference type="AlphaFoldDB" id="A0A2P6S3X5"/>
<evidence type="ECO:0000313" key="2">
    <source>
        <dbReference type="Proteomes" id="UP000238479"/>
    </source>
</evidence>
<dbReference type="EMBL" id="PDCK01000040">
    <property type="protein sequence ID" value="PRQ53378.1"/>
    <property type="molecule type" value="Genomic_DNA"/>
</dbReference>
<dbReference type="Proteomes" id="UP000238479">
    <property type="component" value="Chromosome 2"/>
</dbReference>
<dbReference type="Gramene" id="PRQ53378">
    <property type="protein sequence ID" value="PRQ53378"/>
    <property type="gene ID" value="RchiOBHm_Chr2g0165851"/>
</dbReference>
<gene>
    <name evidence="1" type="ORF">RchiOBHm_Chr2g0165851</name>
</gene>
<name>A0A2P6S3X5_ROSCH</name>
<keyword evidence="2" id="KW-1185">Reference proteome</keyword>
<organism evidence="1 2">
    <name type="scientific">Rosa chinensis</name>
    <name type="common">China rose</name>
    <dbReference type="NCBI Taxonomy" id="74649"/>
    <lineage>
        <taxon>Eukaryota</taxon>
        <taxon>Viridiplantae</taxon>
        <taxon>Streptophyta</taxon>
        <taxon>Embryophyta</taxon>
        <taxon>Tracheophyta</taxon>
        <taxon>Spermatophyta</taxon>
        <taxon>Magnoliopsida</taxon>
        <taxon>eudicotyledons</taxon>
        <taxon>Gunneridae</taxon>
        <taxon>Pentapetalae</taxon>
        <taxon>rosids</taxon>
        <taxon>fabids</taxon>
        <taxon>Rosales</taxon>
        <taxon>Rosaceae</taxon>
        <taxon>Rosoideae</taxon>
        <taxon>Rosoideae incertae sedis</taxon>
        <taxon>Rosa</taxon>
    </lineage>
</organism>